<evidence type="ECO:0000313" key="3">
    <source>
        <dbReference type="Proteomes" id="UP000494256"/>
    </source>
</evidence>
<comment type="caution">
    <text evidence="2">The sequence shown here is derived from an EMBL/GenBank/DDBJ whole genome shotgun (WGS) entry which is preliminary data.</text>
</comment>
<name>A0A8S1ADS7_ARCPL</name>
<dbReference type="AlphaFoldDB" id="A0A8S1ADS7"/>
<organism evidence="2 3">
    <name type="scientific">Arctia plantaginis</name>
    <name type="common">Wood tiger moth</name>
    <name type="synonym">Phalaena plantaginis</name>
    <dbReference type="NCBI Taxonomy" id="874455"/>
    <lineage>
        <taxon>Eukaryota</taxon>
        <taxon>Metazoa</taxon>
        <taxon>Ecdysozoa</taxon>
        <taxon>Arthropoda</taxon>
        <taxon>Hexapoda</taxon>
        <taxon>Insecta</taxon>
        <taxon>Pterygota</taxon>
        <taxon>Neoptera</taxon>
        <taxon>Endopterygota</taxon>
        <taxon>Lepidoptera</taxon>
        <taxon>Glossata</taxon>
        <taxon>Ditrysia</taxon>
        <taxon>Noctuoidea</taxon>
        <taxon>Erebidae</taxon>
        <taxon>Arctiinae</taxon>
        <taxon>Arctia</taxon>
    </lineage>
</organism>
<evidence type="ECO:0000256" key="1">
    <source>
        <dbReference type="SAM" id="MobiDB-lite"/>
    </source>
</evidence>
<evidence type="ECO:0000313" key="2">
    <source>
        <dbReference type="EMBL" id="CAB3244816.1"/>
    </source>
</evidence>
<dbReference type="EMBL" id="CADEBD010000322">
    <property type="protein sequence ID" value="CAB3244816.1"/>
    <property type="molecule type" value="Genomic_DNA"/>
</dbReference>
<dbReference type="Proteomes" id="UP000494256">
    <property type="component" value="Unassembled WGS sequence"/>
</dbReference>
<accession>A0A8S1ADS7</accession>
<reference evidence="2 3" key="1">
    <citation type="submission" date="2020-04" db="EMBL/GenBank/DDBJ databases">
        <authorList>
            <person name="Wallbank WR R."/>
            <person name="Pardo Diaz C."/>
            <person name="Kozak K."/>
            <person name="Martin S."/>
            <person name="Jiggins C."/>
            <person name="Moest M."/>
            <person name="Warren A I."/>
            <person name="Byers J.R.P. K."/>
            <person name="Montejo-Kovacevich G."/>
            <person name="Yen C E."/>
        </authorList>
    </citation>
    <scope>NUCLEOTIDE SEQUENCE [LARGE SCALE GENOMIC DNA]</scope>
</reference>
<sequence length="131" mass="15702">MEVNIAPVEGNKGRKRIRDENKWKRNIKKRERYSSKRPPNLADITSCRHTKNEKLKCSTLNSQDIRQFHQAFYVKLNKIVQDNFMLKFMKVHVPKRRRRKVGNRAESRAKYHKKIEAVIECPGRMPRRGKM</sequence>
<proteinExistence type="predicted"/>
<dbReference type="OrthoDB" id="5566667at2759"/>
<protein>
    <submittedName>
        <fullName evidence="2">Uncharacterized protein</fullName>
    </submittedName>
</protein>
<feature type="region of interest" description="Disordered" evidence="1">
    <location>
        <begin position="1"/>
        <end position="44"/>
    </location>
</feature>
<gene>
    <name evidence="2" type="ORF">APLA_LOCUS10829</name>
</gene>